<proteinExistence type="inferred from homology"/>
<comment type="subcellular location">
    <subcellularLocation>
        <location evidence="4">Mitochondrion</location>
    </subcellularLocation>
</comment>
<accession>A0A7C9A7R2</accession>
<evidence type="ECO:0000259" key="5">
    <source>
        <dbReference type="Pfam" id="PF00889"/>
    </source>
</evidence>
<dbReference type="EMBL" id="GISG01213226">
    <property type="protein sequence ID" value="MBA4661658.1"/>
    <property type="molecule type" value="Transcribed_RNA"/>
</dbReference>
<evidence type="ECO:0000256" key="2">
    <source>
        <dbReference type="ARBA" id="ARBA00022768"/>
    </source>
</evidence>
<dbReference type="GO" id="GO:0003746">
    <property type="term" value="F:translation elongation factor activity"/>
    <property type="evidence" value="ECO:0007669"/>
    <property type="project" value="UniProtKB-UniRule"/>
</dbReference>
<evidence type="ECO:0000256" key="4">
    <source>
        <dbReference type="HAMAP-Rule" id="MF_03135"/>
    </source>
</evidence>
<dbReference type="InterPro" id="IPR014039">
    <property type="entry name" value="Transl_elong_EFTs/EF1B_dimer"/>
</dbReference>
<dbReference type="NCBIfam" id="TIGR00116">
    <property type="entry name" value="tsf"/>
    <property type="match status" value="1"/>
</dbReference>
<comment type="function">
    <text evidence="4">Associates with the EF-Tu.GDP complex and induces the exchange of GDP to GTP. It remains bound to the aminoacyl-tRNA.EF-Tu.GTP complex up to the GTP hydrolysis stage on the ribosome.</text>
</comment>
<dbReference type="AlphaFoldDB" id="A0A7C9A7R2"/>
<evidence type="ECO:0000256" key="3">
    <source>
        <dbReference type="ARBA" id="ARBA00022917"/>
    </source>
</evidence>
<dbReference type="PANTHER" id="PTHR11741:SF0">
    <property type="entry name" value="ELONGATION FACTOR TS, MITOCHONDRIAL"/>
    <property type="match status" value="1"/>
</dbReference>
<dbReference type="Gene3D" id="3.30.479.20">
    <property type="entry name" value="Elongation factor Ts, dimerisation domain"/>
    <property type="match status" value="1"/>
</dbReference>
<dbReference type="Gene3D" id="1.10.286.20">
    <property type="match status" value="1"/>
</dbReference>
<dbReference type="Pfam" id="PF00889">
    <property type="entry name" value="EF_TS"/>
    <property type="match status" value="1"/>
</dbReference>
<organism evidence="6">
    <name type="scientific">Opuntia streptacantha</name>
    <name type="common">Prickly pear cactus</name>
    <name type="synonym">Opuntia cardona</name>
    <dbReference type="NCBI Taxonomy" id="393608"/>
    <lineage>
        <taxon>Eukaryota</taxon>
        <taxon>Viridiplantae</taxon>
        <taxon>Streptophyta</taxon>
        <taxon>Embryophyta</taxon>
        <taxon>Tracheophyta</taxon>
        <taxon>Spermatophyta</taxon>
        <taxon>Magnoliopsida</taxon>
        <taxon>eudicotyledons</taxon>
        <taxon>Gunneridae</taxon>
        <taxon>Pentapetalae</taxon>
        <taxon>Caryophyllales</taxon>
        <taxon>Cactineae</taxon>
        <taxon>Cactaceae</taxon>
        <taxon>Opuntioideae</taxon>
        <taxon>Opuntia</taxon>
    </lineage>
</organism>
<comment type="similarity">
    <text evidence="1 4">Belongs to the EF-Ts family.</text>
</comment>
<keyword evidence="4" id="KW-0496">Mitochondrion</keyword>
<dbReference type="PANTHER" id="PTHR11741">
    <property type="entry name" value="ELONGATION FACTOR TS"/>
    <property type="match status" value="1"/>
</dbReference>
<evidence type="ECO:0000256" key="1">
    <source>
        <dbReference type="ARBA" id="ARBA00005532"/>
    </source>
</evidence>
<keyword evidence="2 4" id="KW-0251">Elongation factor</keyword>
<dbReference type="FunFam" id="1.10.286.20:FF:000001">
    <property type="entry name" value="Elongation factor Ts"/>
    <property type="match status" value="1"/>
</dbReference>
<dbReference type="GO" id="GO:0005739">
    <property type="term" value="C:mitochondrion"/>
    <property type="evidence" value="ECO:0007669"/>
    <property type="project" value="UniProtKB-SubCell"/>
</dbReference>
<sequence length="114" mass="12845">MHVVASKPLFLSKELISTEVLESEREILRSQAEASGKPKMAIEKMVEGRLRKYFEEVVFMEQKYVVDDCKSVKTVLDELSKEVGSPVKIGNYVRVEVGEGIERQEESEPVAQAA</sequence>
<reference evidence="6" key="2">
    <citation type="submission" date="2020-07" db="EMBL/GenBank/DDBJ databases">
        <authorList>
            <person name="Vera ALvarez R."/>
            <person name="Arias-Moreno D.M."/>
            <person name="Jimenez-Jacinto V."/>
            <person name="Jimenez-Bremont J.F."/>
            <person name="Swaminathan K."/>
            <person name="Moose S.P."/>
            <person name="Guerrero-Gonzalez M.L."/>
            <person name="Marino-Ramirez L."/>
            <person name="Landsman D."/>
            <person name="Rodriguez-Kessler M."/>
            <person name="Delgado-Sanchez P."/>
        </authorList>
    </citation>
    <scope>NUCLEOTIDE SEQUENCE</scope>
    <source>
        <tissue evidence="6">Cladode</tissue>
    </source>
</reference>
<dbReference type="HAMAP" id="MF_00050">
    <property type="entry name" value="EF_Ts"/>
    <property type="match status" value="1"/>
</dbReference>
<name>A0A7C9A7R2_OPUST</name>
<keyword evidence="3 4" id="KW-0648">Protein biosynthesis</keyword>
<dbReference type="InterPro" id="IPR001816">
    <property type="entry name" value="Transl_elong_EFTs/EF1B"/>
</dbReference>
<feature type="domain" description="Translation elongation factor EFTs/EF1B dimerisation" evidence="5">
    <location>
        <begin position="1"/>
        <end position="99"/>
    </location>
</feature>
<dbReference type="SUPFAM" id="SSF54713">
    <property type="entry name" value="Elongation factor Ts (EF-Ts), dimerisation domain"/>
    <property type="match status" value="1"/>
</dbReference>
<reference evidence="6" key="1">
    <citation type="journal article" date="2013" name="J. Plant Res.">
        <title>Effect of fungi and light on seed germination of three Opuntia species from semiarid lands of central Mexico.</title>
        <authorList>
            <person name="Delgado-Sanchez P."/>
            <person name="Jimenez-Bremont J.F."/>
            <person name="Guerrero-Gonzalez Mde L."/>
            <person name="Flores J."/>
        </authorList>
    </citation>
    <scope>NUCLEOTIDE SEQUENCE</scope>
    <source>
        <tissue evidence="6">Cladode</tissue>
    </source>
</reference>
<dbReference type="GO" id="GO:0070125">
    <property type="term" value="P:mitochondrial translational elongation"/>
    <property type="evidence" value="ECO:0007669"/>
    <property type="project" value="TreeGrafter"/>
</dbReference>
<gene>
    <name evidence="4" type="primary">EFTS</name>
</gene>
<evidence type="ECO:0000313" key="6">
    <source>
        <dbReference type="EMBL" id="MBA4661658.1"/>
    </source>
</evidence>
<dbReference type="InterPro" id="IPR036402">
    <property type="entry name" value="EF-Ts_dimer_sf"/>
</dbReference>
<protein>
    <recommendedName>
        <fullName evidence="4">Elongation factor Ts, mitochondrial</fullName>
        <shortName evidence="4">EF-Ts</shortName>
        <shortName evidence="4">EF-TsMt</shortName>
    </recommendedName>
</protein>